<gene>
    <name evidence="1" type="ORF">KIN20_034333</name>
</gene>
<keyword evidence="2" id="KW-1185">Reference proteome</keyword>
<sequence>MVETKEEYRERETVIVDENALKEIMQRMKETRKHAIQSKNVTHEIAEDRASAEPRLITDFSCNKSFKYETRGLENTKILKQLYSH</sequence>
<evidence type="ECO:0000313" key="1">
    <source>
        <dbReference type="EMBL" id="KAJ1372235.1"/>
    </source>
</evidence>
<dbReference type="AlphaFoldDB" id="A0AAD5R9G4"/>
<organism evidence="1 2">
    <name type="scientific">Parelaphostrongylus tenuis</name>
    <name type="common">Meningeal worm</name>
    <dbReference type="NCBI Taxonomy" id="148309"/>
    <lineage>
        <taxon>Eukaryota</taxon>
        <taxon>Metazoa</taxon>
        <taxon>Ecdysozoa</taxon>
        <taxon>Nematoda</taxon>
        <taxon>Chromadorea</taxon>
        <taxon>Rhabditida</taxon>
        <taxon>Rhabditina</taxon>
        <taxon>Rhabditomorpha</taxon>
        <taxon>Strongyloidea</taxon>
        <taxon>Metastrongylidae</taxon>
        <taxon>Parelaphostrongylus</taxon>
    </lineage>
</organism>
<comment type="caution">
    <text evidence="1">The sequence shown here is derived from an EMBL/GenBank/DDBJ whole genome shotgun (WGS) entry which is preliminary data.</text>
</comment>
<name>A0AAD5R9G4_PARTN</name>
<accession>A0AAD5R9G4</accession>
<protein>
    <submittedName>
        <fullName evidence="1">Uncharacterized protein</fullName>
    </submittedName>
</protein>
<evidence type="ECO:0000313" key="2">
    <source>
        <dbReference type="Proteomes" id="UP001196413"/>
    </source>
</evidence>
<reference evidence="1" key="1">
    <citation type="submission" date="2021-06" db="EMBL/GenBank/DDBJ databases">
        <title>Parelaphostrongylus tenuis whole genome reference sequence.</title>
        <authorList>
            <person name="Garwood T.J."/>
            <person name="Larsen P.A."/>
            <person name="Fountain-Jones N.M."/>
            <person name="Garbe J.R."/>
            <person name="Macchietto M.G."/>
            <person name="Kania S.A."/>
            <person name="Gerhold R.W."/>
            <person name="Richards J.E."/>
            <person name="Wolf T.M."/>
        </authorList>
    </citation>
    <scope>NUCLEOTIDE SEQUENCE</scope>
    <source>
        <strain evidence="1">MNPRO001-30</strain>
        <tissue evidence="1">Meninges</tissue>
    </source>
</reference>
<dbReference type="EMBL" id="JAHQIW010007108">
    <property type="protein sequence ID" value="KAJ1372235.1"/>
    <property type="molecule type" value="Genomic_DNA"/>
</dbReference>
<dbReference type="Proteomes" id="UP001196413">
    <property type="component" value="Unassembled WGS sequence"/>
</dbReference>
<proteinExistence type="predicted"/>